<dbReference type="OrthoDB" id="9797795at2"/>
<dbReference type="Proteomes" id="UP000018731">
    <property type="component" value="Unassembled WGS sequence"/>
</dbReference>
<proteinExistence type="predicted"/>
<comment type="caution">
    <text evidence="3">The sequence shown here is derived from an EMBL/GenBank/DDBJ whole genome shotgun (WGS) entry which is preliminary data.</text>
</comment>
<dbReference type="GO" id="GO:0009244">
    <property type="term" value="P:lipopolysaccharide core region biosynthetic process"/>
    <property type="evidence" value="ECO:0007669"/>
    <property type="project" value="TreeGrafter"/>
</dbReference>
<dbReference type="STRING" id="1357400.HMPREF2086_01419"/>
<keyword evidence="4" id="KW-1185">Reference proteome</keyword>
<dbReference type="InterPro" id="IPR002201">
    <property type="entry name" value="Glyco_trans_9"/>
</dbReference>
<evidence type="ECO:0000313" key="3">
    <source>
        <dbReference type="EMBL" id="ETD23613.1"/>
    </source>
</evidence>
<dbReference type="Pfam" id="PF01075">
    <property type="entry name" value="Glyco_transf_9"/>
    <property type="match status" value="2"/>
</dbReference>
<dbReference type="PATRIC" id="fig|1357400.3.peg.1905"/>
<dbReference type="CDD" id="cd03789">
    <property type="entry name" value="GT9_LPS_heptosyltransferase"/>
    <property type="match status" value="1"/>
</dbReference>
<dbReference type="Gene3D" id="3.40.50.2000">
    <property type="entry name" value="Glycogen Phosphorylase B"/>
    <property type="match status" value="2"/>
</dbReference>
<name>V8C876_9HELI</name>
<gene>
    <name evidence="3" type="ORF">HMPREF2086_01419</name>
</gene>
<evidence type="ECO:0000256" key="2">
    <source>
        <dbReference type="ARBA" id="ARBA00022679"/>
    </source>
</evidence>
<dbReference type="SUPFAM" id="SSF53756">
    <property type="entry name" value="UDP-Glycosyltransferase/glycogen phosphorylase"/>
    <property type="match status" value="2"/>
</dbReference>
<sequence>MKRDTTTKAQNLPQSPKILIRLPNWLGDAVMSTPALELLKSHFSKARFCLVAPSAVLEVFRGDERVEVFIPDESKKSKCRVLATKALANRVISDFGVPDIAITLTNHFYSALFLRLTKARFRVGYKRAFGSVLLNKSVPKLRNIHQVLSYANLAKCVIDLPNFGFCDIKTLESITPNLKLHLAKEAKIPSEFLDIFCDKTCDKNATKKSNQKIIGLNPAAAYGSAKRWLPSYFAEVASYFALRGEVVVIFGTKGDYELGEQILTQAQNLSQDIVQNVAQDFGTDFAKKSNAQENIQEESTQQDSVQKNILNLCGKTDIQGLMRAISKLGAFITNDSGPMHIACALGVPTIALFGPTKSSETNGFRAKDFTLLQKEVPCAPCKKRECPLPKGEGHHKCMVDLLPSLVIDEANKVLEKYAKS</sequence>
<dbReference type="HOGENOM" id="CLU_038371_7_0_7"/>
<dbReference type="eggNOG" id="COG0859">
    <property type="taxonomic scope" value="Bacteria"/>
</dbReference>
<accession>V8C876</accession>
<dbReference type="PANTHER" id="PTHR30160">
    <property type="entry name" value="TETRAACYLDISACCHARIDE 4'-KINASE-RELATED"/>
    <property type="match status" value="1"/>
</dbReference>
<dbReference type="EMBL" id="AZJI01000005">
    <property type="protein sequence ID" value="ETD23613.1"/>
    <property type="molecule type" value="Genomic_DNA"/>
</dbReference>
<dbReference type="GO" id="GO:0008713">
    <property type="term" value="F:ADP-heptose-lipopolysaccharide heptosyltransferase activity"/>
    <property type="evidence" value="ECO:0007669"/>
    <property type="project" value="TreeGrafter"/>
</dbReference>
<protein>
    <recommendedName>
        <fullName evidence="5">Lipopolysaccharide heptosyltransferase II</fullName>
    </recommendedName>
</protein>
<evidence type="ECO:0000313" key="4">
    <source>
        <dbReference type="Proteomes" id="UP000018731"/>
    </source>
</evidence>
<keyword evidence="2" id="KW-0808">Transferase</keyword>
<evidence type="ECO:0008006" key="5">
    <source>
        <dbReference type="Google" id="ProtNLM"/>
    </source>
</evidence>
<dbReference type="PANTHER" id="PTHR30160:SF7">
    <property type="entry name" value="ADP-HEPTOSE--LPS HEPTOSYLTRANSFERASE 2"/>
    <property type="match status" value="1"/>
</dbReference>
<dbReference type="GO" id="GO:0005829">
    <property type="term" value="C:cytosol"/>
    <property type="evidence" value="ECO:0007669"/>
    <property type="project" value="TreeGrafter"/>
</dbReference>
<dbReference type="AlphaFoldDB" id="V8C876"/>
<keyword evidence="1" id="KW-0328">Glycosyltransferase</keyword>
<organism evidence="3 4">
    <name type="scientific">Helicobacter macacae MIT 99-5501</name>
    <dbReference type="NCBI Taxonomy" id="1357400"/>
    <lineage>
        <taxon>Bacteria</taxon>
        <taxon>Pseudomonadati</taxon>
        <taxon>Campylobacterota</taxon>
        <taxon>Epsilonproteobacteria</taxon>
        <taxon>Campylobacterales</taxon>
        <taxon>Helicobacteraceae</taxon>
        <taxon>Helicobacter</taxon>
    </lineage>
</organism>
<dbReference type="InterPro" id="IPR051199">
    <property type="entry name" value="LPS_LOS_Heptosyltrfase"/>
</dbReference>
<reference evidence="3 4" key="1">
    <citation type="journal article" date="2014" name="Genome Announc.">
        <title>Draft genome sequences of six enterohepatic helicobacter species isolated from humans and one from rhesus macaques.</title>
        <authorList>
            <person name="Shen Z."/>
            <person name="Sheh A."/>
            <person name="Young S.K."/>
            <person name="Abouelliel A."/>
            <person name="Ward D.V."/>
            <person name="Earl A.M."/>
            <person name="Fox J.G."/>
        </authorList>
    </citation>
    <scope>NUCLEOTIDE SEQUENCE [LARGE SCALE GENOMIC DNA]</scope>
    <source>
        <strain evidence="3 4">MIT 99-5501</strain>
    </source>
</reference>
<evidence type="ECO:0000256" key="1">
    <source>
        <dbReference type="ARBA" id="ARBA00022676"/>
    </source>
</evidence>
<dbReference type="RefSeq" id="WP_023928160.1">
    <property type="nucleotide sequence ID" value="NZ_KI669454.1"/>
</dbReference>